<dbReference type="InterPro" id="IPR002110">
    <property type="entry name" value="Ankyrin_rpt"/>
</dbReference>
<dbReference type="AlphaFoldDB" id="A0AAV8Z1R6"/>
<keyword evidence="1" id="KW-0677">Repeat</keyword>
<evidence type="ECO:0000256" key="3">
    <source>
        <dbReference type="PROSITE-ProRule" id="PRU00023"/>
    </source>
</evidence>
<dbReference type="PANTHER" id="PTHR24123">
    <property type="entry name" value="ANKYRIN REPEAT-CONTAINING"/>
    <property type="match status" value="1"/>
</dbReference>
<comment type="caution">
    <text evidence="4">The sequence shown here is derived from an EMBL/GenBank/DDBJ whole genome shotgun (WGS) entry which is preliminary data.</text>
</comment>
<dbReference type="PROSITE" id="PS50088">
    <property type="entry name" value="ANK_REPEAT"/>
    <property type="match status" value="2"/>
</dbReference>
<dbReference type="PANTHER" id="PTHR24123:SF33">
    <property type="entry name" value="PROTEIN HOS4"/>
    <property type="match status" value="1"/>
</dbReference>
<organism evidence="4 5">
    <name type="scientific">Aromia moschata</name>
    <dbReference type="NCBI Taxonomy" id="1265417"/>
    <lineage>
        <taxon>Eukaryota</taxon>
        <taxon>Metazoa</taxon>
        <taxon>Ecdysozoa</taxon>
        <taxon>Arthropoda</taxon>
        <taxon>Hexapoda</taxon>
        <taxon>Insecta</taxon>
        <taxon>Pterygota</taxon>
        <taxon>Neoptera</taxon>
        <taxon>Endopterygota</taxon>
        <taxon>Coleoptera</taxon>
        <taxon>Polyphaga</taxon>
        <taxon>Cucujiformia</taxon>
        <taxon>Chrysomeloidea</taxon>
        <taxon>Cerambycidae</taxon>
        <taxon>Cerambycinae</taxon>
        <taxon>Callichromatini</taxon>
        <taxon>Aromia</taxon>
    </lineage>
</organism>
<keyword evidence="5" id="KW-1185">Reference proteome</keyword>
<dbReference type="PROSITE" id="PS50297">
    <property type="entry name" value="ANK_REP_REGION"/>
    <property type="match status" value="2"/>
</dbReference>
<dbReference type="SMART" id="SM00248">
    <property type="entry name" value="ANK"/>
    <property type="match status" value="9"/>
</dbReference>
<evidence type="ECO:0008006" key="6">
    <source>
        <dbReference type="Google" id="ProtNLM"/>
    </source>
</evidence>
<dbReference type="EMBL" id="JAPWTK010000020">
    <property type="protein sequence ID" value="KAJ8957820.1"/>
    <property type="molecule type" value="Genomic_DNA"/>
</dbReference>
<evidence type="ECO:0000313" key="5">
    <source>
        <dbReference type="Proteomes" id="UP001162162"/>
    </source>
</evidence>
<dbReference type="Proteomes" id="UP001162162">
    <property type="component" value="Unassembled WGS sequence"/>
</dbReference>
<dbReference type="InterPro" id="IPR051165">
    <property type="entry name" value="Multifunctional_ANK_Repeat"/>
</dbReference>
<dbReference type="Gene3D" id="1.25.40.20">
    <property type="entry name" value="Ankyrin repeat-containing domain"/>
    <property type="match status" value="3"/>
</dbReference>
<feature type="repeat" description="ANK" evidence="3">
    <location>
        <begin position="126"/>
        <end position="158"/>
    </location>
</feature>
<feature type="repeat" description="ANK" evidence="3">
    <location>
        <begin position="216"/>
        <end position="248"/>
    </location>
</feature>
<gene>
    <name evidence="4" type="ORF">NQ318_001816</name>
</gene>
<sequence length="367" mass="41055">MDLDNDNARVYPRCLIYNADNMNYIGILHEALEYGIVHKIKILLPNTLDINMKNDRGYTALHVACQNDCNEEVLDLLLQRNDIDPNVRDNEGFTPLHTLASRGNLPGIKQILNKFPFVNIDAANETGNSPLMMASKRDHAEVIEYLCKKGANVNHQNKKYYTALHYAANSGYTHSMTVLIKLGEYFYWAKHQDIKRICKTIRFLNAGADLNAKDSYGITPLMRTCKWGFLDTCKILLEAGADLNQPTPTGQTALQYSSVNYPEVTKLLITFGADVNYPGPYSNALFHCAKTGNVECARELLEAGASATGLRNGRSALDVARQYNNAAMLEFLTVISVTDSLTMVKQSTVWLNSMISLIRSRFKVELA</sequence>
<evidence type="ECO:0000313" key="4">
    <source>
        <dbReference type="EMBL" id="KAJ8957820.1"/>
    </source>
</evidence>
<protein>
    <recommendedName>
        <fullName evidence="6">Ankyrin repeat protein</fullName>
    </recommendedName>
</protein>
<evidence type="ECO:0000256" key="2">
    <source>
        <dbReference type="ARBA" id="ARBA00023043"/>
    </source>
</evidence>
<dbReference type="InterPro" id="IPR036770">
    <property type="entry name" value="Ankyrin_rpt-contain_sf"/>
</dbReference>
<dbReference type="Pfam" id="PF12796">
    <property type="entry name" value="Ank_2"/>
    <property type="match status" value="2"/>
</dbReference>
<proteinExistence type="predicted"/>
<name>A0AAV8Z1R6_9CUCU</name>
<reference evidence="4" key="1">
    <citation type="journal article" date="2023" name="Insect Mol. Biol.">
        <title>Genome sequencing provides insights into the evolution of gene families encoding plant cell wall-degrading enzymes in longhorned beetles.</title>
        <authorList>
            <person name="Shin N.R."/>
            <person name="Okamura Y."/>
            <person name="Kirsch R."/>
            <person name="Pauchet Y."/>
        </authorList>
    </citation>
    <scope>NUCLEOTIDE SEQUENCE</scope>
    <source>
        <strain evidence="4">AMC_N1</strain>
    </source>
</reference>
<accession>A0AAV8Z1R6</accession>
<keyword evidence="2 3" id="KW-0040">ANK repeat</keyword>
<evidence type="ECO:0000256" key="1">
    <source>
        <dbReference type="ARBA" id="ARBA00022737"/>
    </source>
</evidence>
<dbReference type="SUPFAM" id="SSF48403">
    <property type="entry name" value="Ankyrin repeat"/>
    <property type="match status" value="1"/>
</dbReference>